<evidence type="ECO:0000313" key="4">
    <source>
        <dbReference type="Proteomes" id="UP000321192"/>
    </source>
</evidence>
<dbReference type="KEGG" id="tmz:Tmz1t_1792"/>
<dbReference type="EMBL" id="SSFD01000201">
    <property type="protein sequence ID" value="TXH83727.1"/>
    <property type="molecule type" value="Genomic_DNA"/>
</dbReference>
<dbReference type="HOGENOM" id="CLU_2453609_0_0_4"/>
<organism evidence="1 3">
    <name type="scientific">Thauera aminoaromatica</name>
    <dbReference type="NCBI Taxonomy" id="164330"/>
    <lineage>
        <taxon>Bacteria</taxon>
        <taxon>Pseudomonadati</taxon>
        <taxon>Pseudomonadota</taxon>
        <taxon>Betaproteobacteria</taxon>
        <taxon>Rhodocyclales</taxon>
        <taxon>Zoogloeaceae</taxon>
        <taxon>Thauera</taxon>
    </lineage>
</organism>
<reference evidence="3" key="1">
    <citation type="submission" date="2009-05" db="EMBL/GenBank/DDBJ databases">
        <title>Complete sequence of chromosome of Thauera sp. MZ1T.</title>
        <authorList>
            <consortium name="US DOE Joint Genome Institute"/>
            <person name="Lucas S."/>
            <person name="Copeland A."/>
            <person name="Lapidus A."/>
            <person name="Glavina del Rio T."/>
            <person name="Dalin E."/>
            <person name="Tice H."/>
            <person name="Bruce D."/>
            <person name="Goodwin L."/>
            <person name="Pitluck S."/>
            <person name="Sims D."/>
            <person name="Brettin T."/>
            <person name="Detter J.C."/>
            <person name="Han C."/>
            <person name="Larimer F."/>
            <person name="Land M."/>
            <person name="Hauser L."/>
            <person name="Kyrpides N."/>
            <person name="Mikhailova N."/>
            <person name="Sayler G.S."/>
        </authorList>
    </citation>
    <scope>NUCLEOTIDE SEQUENCE [LARGE SCALE GENOMIC DNA]</scope>
    <source>
        <strain evidence="3">MZ1T</strain>
    </source>
</reference>
<accession>A0A5C7SIW2</accession>
<reference evidence="1 3" key="2">
    <citation type="journal article" date="2012" name="Stand. Genomic Sci.">
        <title>Complete genome sequence of Thauera aminoaromatica strain MZ1T.</title>
        <authorList>
            <person name="Jiang K."/>
            <person name="Sanseverino J."/>
            <person name="Chauhan A."/>
            <person name="Lucas S."/>
            <person name="Copeland A."/>
            <person name="Lapidus A."/>
            <person name="Del Rio T.G."/>
            <person name="Dalin E."/>
            <person name="Tice H."/>
            <person name="Bruce D."/>
            <person name="Goodwin L."/>
            <person name="Pitluck S."/>
            <person name="Sims D."/>
            <person name="Brettin T."/>
            <person name="Detter J.C."/>
            <person name="Han C."/>
            <person name="Chang Y.J."/>
            <person name="Larimer F."/>
            <person name="Land M."/>
            <person name="Hauser L."/>
            <person name="Kyrpides N.C."/>
            <person name="Mikhailova N."/>
            <person name="Moser S."/>
            <person name="Jegier P."/>
            <person name="Close D."/>
            <person name="Debruyn J.M."/>
            <person name="Wang Y."/>
            <person name="Layton A.C."/>
            <person name="Allen M.S."/>
            <person name="Sayler G.S."/>
        </authorList>
    </citation>
    <scope>NUCLEOTIDE SEQUENCE [LARGE SCALE GENOMIC DNA]</scope>
    <source>
        <strain evidence="1 3">MZ1T</strain>
    </source>
</reference>
<accession>C4ZKM7</accession>
<dbReference type="STRING" id="85643.Tmz1t_1792"/>
<gene>
    <name evidence="1" type="ordered locus">Tmz1t_1792</name>
    <name evidence="2" type="ORF">E6Q80_13135</name>
</gene>
<dbReference type="OrthoDB" id="8527532at2"/>
<evidence type="ECO:0000313" key="3">
    <source>
        <dbReference type="Proteomes" id="UP000002186"/>
    </source>
</evidence>
<protein>
    <submittedName>
        <fullName evidence="1">Uncharacterized protein</fullName>
    </submittedName>
</protein>
<dbReference type="Proteomes" id="UP000002186">
    <property type="component" value="Chromosome"/>
</dbReference>
<dbReference type="RefSeq" id="WP_004317758.1">
    <property type="nucleotide sequence ID" value="NC_011662.2"/>
</dbReference>
<dbReference type="Proteomes" id="UP000321192">
    <property type="component" value="Unassembled WGS sequence"/>
</dbReference>
<dbReference type="AlphaFoldDB" id="C4ZKM7"/>
<dbReference type="EMBL" id="CP001281">
    <property type="protein sequence ID" value="ACK54544.1"/>
    <property type="molecule type" value="Genomic_DNA"/>
</dbReference>
<evidence type="ECO:0000313" key="1">
    <source>
        <dbReference type="EMBL" id="ACK54544.1"/>
    </source>
</evidence>
<evidence type="ECO:0000313" key="2">
    <source>
        <dbReference type="EMBL" id="TXH83727.1"/>
    </source>
</evidence>
<name>C4ZKM7_THASP</name>
<reference evidence="2 4" key="3">
    <citation type="submission" date="2018-09" db="EMBL/GenBank/DDBJ databases">
        <title>Metagenome Assembled Genomes from an Advanced Water Purification Facility.</title>
        <authorList>
            <person name="Stamps B.W."/>
            <person name="Spear J.R."/>
        </authorList>
    </citation>
    <scope>NUCLEOTIDE SEQUENCE [LARGE SCALE GENOMIC DNA]</scope>
    <source>
        <strain evidence="2">Bin_27_1</strain>
    </source>
</reference>
<proteinExistence type="predicted"/>
<keyword evidence="3" id="KW-1185">Reference proteome</keyword>
<sequence length="89" mass="9354">MYPRSLTVLEGRRKAAGARSALDTAERAIRHAIGAGFRIGCRVLVGRVPGSVIGYNIASSGRFGGAAYPLLVETEFGIAKCSMQEVCPA</sequence>